<proteinExistence type="inferred from homology"/>
<dbReference type="GO" id="GO:0005664">
    <property type="term" value="C:nuclear origin of replication recognition complex"/>
    <property type="evidence" value="ECO:0007669"/>
    <property type="project" value="TreeGrafter"/>
</dbReference>
<evidence type="ECO:0000259" key="4">
    <source>
        <dbReference type="Pfam" id="PF13191"/>
    </source>
</evidence>
<protein>
    <submittedName>
        <fullName evidence="7">Aste57867_23967 protein</fullName>
    </submittedName>
</protein>
<evidence type="ECO:0000313" key="6">
    <source>
        <dbReference type="EMBL" id="KAF0684046.1"/>
    </source>
</evidence>
<dbReference type="InterPro" id="IPR047088">
    <property type="entry name" value="ORC5_C"/>
</dbReference>
<organism evidence="7 8">
    <name type="scientific">Aphanomyces stellatus</name>
    <dbReference type="NCBI Taxonomy" id="120398"/>
    <lineage>
        <taxon>Eukaryota</taxon>
        <taxon>Sar</taxon>
        <taxon>Stramenopiles</taxon>
        <taxon>Oomycota</taxon>
        <taxon>Saprolegniomycetes</taxon>
        <taxon>Saprolegniales</taxon>
        <taxon>Verrucalvaceae</taxon>
        <taxon>Aphanomyces</taxon>
    </lineage>
</organism>
<dbReference type="PANTHER" id="PTHR12705:SF0">
    <property type="entry name" value="ORIGIN RECOGNITION COMPLEX SUBUNIT 5"/>
    <property type="match status" value="1"/>
</dbReference>
<dbReference type="Gene3D" id="3.40.50.300">
    <property type="entry name" value="P-loop containing nucleotide triphosphate hydrolases"/>
    <property type="match status" value="1"/>
</dbReference>
<comment type="similarity">
    <text evidence="1">Belongs to the ORC5 family.</text>
</comment>
<keyword evidence="8" id="KW-1185">Reference proteome</keyword>
<name>A0A485LP55_9STRA</name>
<dbReference type="PANTHER" id="PTHR12705">
    <property type="entry name" value="ORIGIN RECOGNITION COMPLEX SUBUNIT 5"/>
    <property type="match status" value="1"/>
</dbReference>
<evidence type="ECO:0000256" key="1">
    <source>
        <dbReference type="ARBA" id="ARBA00006269"/>
    </source>
</evidence>
<feature type="domain" description="Origin recognition complex subunit 5 C-terminal" evidence="5">
    <location>
        <begin position="302"/>
        <end position="379"/>
    </location>
</feature>
<evidence type="ECO:0000313" key="7">
    <source>
        <dbReference type="EMBL" id="VFU00610.1"/>
    </source>
</evidence>
<dbReference type="InterPro" id="IPR041664">
    <property type="entry name" value="AAA_16"/>
</dbReference>
<accession>A0A485LP55</accession>
<evidence type="ECO:0000259" key="5">
    <source>
        <dbReference type="Pfam" id="PF14630"/>
    </source>
</evidence>
<evidence type="ECO:0000256" key="2">
    <source>
        <dbReference type="ARBA" id="ARBA00022741"/>
    </source>
</evidence>
<dbReference type="InterPro" id="IPR027417">
    <property type="entry name" value="P-loop_NTPase"/>
</dbReference>
<dbReference type="EMBL" id="VJMH01007328">
    <property type="protein sequence ID" value="KAF0684046.1"/>
    <property type="molecule type" value="Genomic_DNA"/>
</dbReference>
<dbReference type="Proteomes" id="UP000332933">
    <property type="component" value="Unassembled WGS sequence"/>
</dbReference>
<gene>
    <name evidence="7" type="primary">Aste57867_23967</name>
    <name evidence="6" type="ORF">As57867_023894</name>
    <name evidence="7" type="ORF">ASTE57867_23967</name>
</gene>
<dbReference type="OrthoDB" id="365981at2759"/>
<keyword evidence="3" id="KW-0067">ATP-binding</keyword>
<evidence type="ECO:0000256" key="3">
    <source>
        <dbReference type="ARBA" id="ARBA00022840"/>
    </source>
</evidence>
<dbReference type="Pfam" id="PF14630">
    <property type="entry name" value="ORC5_C"/>
    <property type="match status" value="1"/>
</dbReference>
<sequence>MALLGREEQMRTLVRLLGGQHDDDDDSFLSAHGSMMYPIVVAHGYNSTGKSSCVRLAVQKLQRTTVSFTAFVDCTTAYTRKQVFTDILRQIDPLARSQPDELTDSFQIQPAADGYHNLNFLGFLQCMSKIVRTSNLVVVLDNVDKLLTRGMADLLRSLCRLPEELHVSMRCSFILVTRGICPRLEKLLAPFFPAFVPFPLYTPAQLSDILVDQFKMWDRERAFRAWVKLLHGLFEHDCHDWVDFRSLVIQLLPLFDQHIDPDMPFDASKAAYKQLVQQTQSRIKSQWTATVATPPPSDTVNLPFGCLLLVLASYLASFNPQASDMTFFTTAQRKKTRRKVTPKVSSKNAVPQQLLGPKAFPMQRLLAIYHSLHDEYEPPAGIIDDDAQLSRRDAFAQV</sequence>
<reference evidence="7 8" key="1">
    <citation type="submission" date="2019-03" db="EMBL/GenBank/DDBJ databases">
        <authorList>
            <person name="Gaulin E."/>
            <person name="Dumas B."/>
        </authorList>
    </citation>
    <scope>NUCLEOTIDE SEQUENCE [LARGE SCALE GENOMIC DNA]</scope>
    <source>
        <strain evidence="7">CBS 568.67</strain>
    </source>
</reference>
<keyword evidence="2" id="KW-0547">Nucleotide-binding</keyword>
<dbReference type="AlphaFoldDB" id="A0A485LP55"/>
<dbReference type="Pfam" id="PF13191">
    <property type="entry name" value="AAA_16"/>
    <property type="match status" value="1"/>
</dbReference>
<feature type="domain" description="Orc1-like AAA ATPase" evidence="4">
    <location>
        <begin position="3"/>
        <end position="167"/>
    </location>
</feature>
<evidence type="ECO:0000313" key="8">
    <source>
        <dbReference type="Proteomes" id="UP000332933"/>
    </source>
</evidence>
<dbReference type="SUPFAM" id="SSF52540">
    <property type="entry name" value="P-loop containing nucleoside triphosphate hydrolases"/>
    <property type="match status" value="1"/>
</dbReference>
<dbReference type="EMBL" id="CAADRA010007354">
    <property type="protein sequence ID" value="VFU00610.1"/>
    <property type="molecule type" value="Genomic_DNA"/>
</dbReference>
<dbReference type="GO" id="GO:0003688">
    <property type="term" value="F:DNA replication origin binding"/>
    <property type="evidence" value="ECO:0007669"/>
    <property type="project" value="TreeGrafter"/>
</dbReference>
<dbReference type="GO" id="GO:0006270">
    <property type="term" value="P:DNA replication initiation"/>
    <property type="evidence" value="ECO:0007669"/>
    <property type="project" value="TreeGrafter"/>
</dbReference>
<reference evidence="6" key="2">
    <citation type="submission" date="2019-06" db="EMBL/GenBank/DDBJ databases">
        <title>Genomics analysis of Aphanomyces spp. identifies a new class of oomycete effector associated with host adaptation.</title>
        <authorList>
            <person name="Gaulin E."/>
        </authorList>
    </citation>
    <scope>NUCLEOTIDE SEQUENCE</scope>
    <source>
        <strain evidence="6">CBS 578.67</strain>
    </source>
</reference>
<dbReference type="InterPro" id="IPR020796">
    <property type="entry name" value="ORC5"/>
</dbReference>